<dbReference type="InterPro" id="IPR001498">
    <property type="entry name" value="Impact_N"/>
</dbReference>
<dbReference type="Gene3D" id="3.30.230.30">
    <property type="entry name" value="Impact, N-terminal domain"/>
    <property type="match status" value="1"/>
</dbReference>
<evidence type="ECO:0000259" key="4">
    <source>
        <dbReference type="Pfam" id="PF09186"/>
    </source>
</evidence>
<accession>A0A4R4VMF7</accession>
<keyword evidence="6" id="KW-1185">Reference proteome</keyword>
<sequence length="241" mass="25084">MAGDGPAVRPRATGPAGGGGCRGDGVRPGDNTLSDVPAPYLTITTTVEHETEARRSRFICALAPARTVEQAAAFIGERRRRHPSATHNCTAYVIGERVQKGDDDGEPGGTAGTPMVQALVGRGFSDVVAVVTRYFGGTLLGAGGLVRAYGSAVTETLDRVEPVRMVPAKLVRVAVAHDQAGRVENDLRASRHTVRDVTYAGEVCFAVAVGADEVAAFTGWVAGLTAGRARVSPGEDLHVPE</sequence>
<dbReference type="Pfam" id="PF01205">
    <property type="entry name" value="Impact_N"/>
    <property type="match status" value="1"/>
</dbReference>
<comment type="similarity">
    <text evidence="1">Belongs to the IMPACT family.</text>
</comment>
<dbReference type="InterPro" id="IPR015269">
    <property type="entry name" value="UPF0029_Impact_C"/>
</dbReference>
<organism evidence="5 6">
    <name type="scientific">Nonomuraea deserti</name>
    <dbReference type="NCBI Taxonomy" id="1848322"/>
    <lineage>
        <taxon>Bacteria</taxon>
        <taxon>Bacillati</taxon>
        <taxon>Actinomycetota</taxon>
        <taxon>Actinomycetes</taxon>
        <taxon>Streptosporangiales</taxon>
        <taxon>Streptosporangiaceae</taxon>
        <taxon>Nonomuraea</taxon>
    </lineage>
</organism>
<dbReference type="GO" id="GO:0006446">
    <property type="term" value="P:regulation of translational initiation"/>
    <property type="evidence" value="ECO:0007669"/>
    <property type="project" value="TreeGrafter"/>
</dbReference>
<dbReference type="SUPFAM" id="SSF54980">
    <property type="entry name" value="EF-G C-terminal domain-like"/>
    <property type="match status" value="1"/>
</dbReference>
<dbReference type="Proteomes" id="UP000295258">
    <property type="component" value="Unassembled WGS sequence"/>
</dbReference>
<evidence type="ECO:0000313" key="5">
    <source>
        <dbReference type="EMBL" id="TDD04183.1"/>
    </source>
</evidence>
<evidence type="ECO:0000256" key="2">
    <source>
        <dbReference type="SAM" id="MobiDB-lite"/>
    </source>
</evidence>
<gene>
    <name evidence="5" type="ORF">E1292_19685</name>
</gene>
<dbReference type="InterPro" id="IPR036956">
    <property type="entry name" value="Impact_N_sf"/>
</dbReference>
<dbReference type="InterPro" id="IPR023582">
    <property type="entry name" value="Impact"/>
</dbReference>
<dbReference type="Pfam" id="PF09186">
    <property type="entry name" value="DUF1949"/>
    <property type="match status" value="1"/>
</dbReference>
<evidence type="ECO:0000313" key="6">
    <source>
        <dbReference type="Proteomes" id="UP000295258"/>
    </source>
</evidence>
<proteinExistence type="inferred from homology"/>
<dbReference type="PANTHER" id="PTHR16301">
    <property type="entry name" value="IMPACT-RELATED"/>
    <property type="match status" value="1"/>
</dbReference>
<dbReference type="EMBL" id="SMKO01000048">
    <property type="protein sequence ID" value="TDD04183.1"/>
    <property type="molecule type" value="Genomic_DNA"/>
</dbReference>
<reference evidence="5 6" key="1">
    <citation type="submission" date="2019-03" db="EMBL/GenBank/DDBJ databases">
        <title>Draft genome sequences of novel Actinobacteria.</title>
        <authorList>
            <person name="Sahin N."/>
            <person name="Ay H."/>
            <person name="Saygin H."/>
        </authorList>
    </citation>
    <scope>NUCLEOTIDE SEQUENCE [LARGE SCALE GENOMIC DNA]</scope>
    <source>
        <strain evidence="5 6">KC310</strain>
    </source>
</reference>
<dbReference type="AlphaFoldDB" id="A0A4R4VMF7"/>
<comment type="caution">
    <text evidence="5">The sequence shown here is derived from an EMBL/GenBank/DDBJ whole genome shotgun (WGS) entry which is preliminary data.</text>
</comment>
<dbReference type="GO" id="GO:0005737">
    <property type="term" value="C:cytoplasm"/>
    <property type="evidence" value="ECO:0007669"/>
    <property type="project" value="TreeGrafter"/>
</dbReference>
<protein>
    <submittedName>
        <fullName evidence="5">YigZ family protein</fullName>
    </submittedName>
</protein>
<feature type="compositionally biased region" description="Low complexity" evidence="2">
    <location>
        <begin position="1"/>
        <end position="14"/>
    </location>
</feature>
<feature type="domain" description="UPF0029" evidence="4">
    <location>
        <begin position="173"/>
        <end position="228"/>
    </location>
</feature>
<feature type="domain" description="Impact N-terminal" evidence="3">
    <location>
        <begin position="54"/>
        <end position="157"/>
    </location>
</feature>
<name>A0A4R4VMF7_9ACTN</name>
<feature type="region of interest" description="Disordered" evidence="2">
    <location>
        <begin position="1"/>
        <end position="37"/>
    </location>
</feature>
<dbReference type="InterPro" id="IPR020568">
    <property type="entry name" value="Ribosomal_Su5_D2-typ_SF"/>
</dbReference>
<evidence type="ECO:0000256" key="1">
    <source>
        <dbReference type="ARBA" id="ARBA00007665"/>
    </source>
</evidence>
<evidence type="ECO:0000259" key="3">
    <source>
        <dbReference type="Pfam" id="PF01205"/>
    </source>
</evidence>
<dbReference type="SUPFAM" id="SSF54211">
    <property type="entry name" value="Ribosomal protein S5 domain 2-like"/>
    <property type="match status" value="1"/>
</dbReference>
<dbReference type="InterPro" id="IPR035647">
    <property type="entry name" value="EFG_III/V"/>
</dbReference>
<dbReference type="PANTHER" id="PTHR16301:SF20">
    <property type="entry name" value="IMPACT FAMILY MEMBER YIGZ"/>
    <property type="match status" value="1"/>
</dbReference>